<sequence length="4780" mass="501843">MKIKLPSTQLKQLLLLVLVLCGYGTANAQVFNDFEVRYQDQIRGDLTIIANNIVNRDRNGYDPEDPYNRVDEYNDDLNMRYIDVDSDGSTFSSSRAVLDITNENCSIIRYAGLYWGAMYKDNDRNSLRNIKFMTPGSSTYMDISADEVLFDGYNHSNNLIAQASPYICYKDVTATLNALGNPDGTYTVANVRASQGTSNSSGIRGGVSGGWTLVVVYEDPTLPGKFFTTFDGFAAIDGNGNSVNVDINGFITLPSPFPVRANFGVSALEGDYVITGDRLRIRANSNTNYTTLTDAVNPGNNFFNSSISSFGAINYNRTPASLNTLGWDADLIRINNPGNSVIPNDETGARFRATTSGDQYFIFFNSFDVEVIEPEMQLVKTVEDGSGNDIGGEEVNLGQTIEYIIEFQNIGNDDATNFSITDELPANVDFEDIAANLSLPAGVTYVYDAATHTLTFTIPDNLVVQGLPDPQEIRFSVNVVNSCFELRDACSNIINNQAFATYSGILNSNVISDDPSFYGFDNCDFGLTGPTNFLAHIDDCTFVRDEVLCGNSITISAGAGFDSYQWYTNLVFTVDPITGRTIIDTSASTILPGETNQDLVVTAVGEYGVVKVAPSPCLSFDEVVNVVPFTNALTNPVVPLINNGTIRGEVETCSNNGEDFPKIYLCGLNDNALVDTDINDAQSLIWEQLNTGSCTDPGTPDDNCPNTSNTCTWTQVYTGNDYVADTAGEFRLRVVYQNDCQRIFYFDVYTNELDPEITPQDIICNTPGSITVDTPSASAGYEFQLVDNNTGNPIGGYQTNNVFNNLPAGDYYVNIRQTTITDGCVFPSEVEQIRERVPVISVNDVDPLCPGQLGSATVQLNDVEPDYTFELIDRDTGSTLQTVPAQLNNFYEFTGLAEGNYTAIVRTANDGCEESIDFEIESQSDLSLTASISQNITCRDGNIQMNANGGQTPYNYAIYSHNGTLENPGGNIGDYNWQTSVIFDIPAGEQGTYVFIVIDGNNCTALSNEVEIIVVPDIVFNIDHTDETCFNEQDGTITINVTDNGGYNNISYSIDNGVNFGSISGFIDLAPGTYDVIVRGIQGSSTCDSTPQQIVIDPATQLGGSVTLTQGLACPSQLGIITFSSPSGGSGTYEYSIGGTFQSSPVFSNLSDGTYTPVIRDANNPSCTFPLANIVIDPLNPPTDLSFVSSAISCTAPATDVTVSATGGTTPLTYEMTAAPSGFTIPPSNTTGVFTSLDPGTYTFEVTDADGCTYSENYTINNVTPISVVGSTVSDITCAGDTDGEITFTVSDFSTTYSYTINGAGLVSNESNATININALAAGSYTIEVTDDTTGCTDDVTITVNAPPALNLPAPTITNISCSSSGFNPGSATTTATGGWGGFVYELQDGVGTVLQGPQGNGTFNNLTAGSYNIVVRDANGCEASQPFTLTDPASPVLSLSTSITCYNGTPGTINASISSGGTAPFNYELNTGDTNSTGTFNNITPGTYTVTVTDANGCSDNDTITIEPELTVTATADDMSTCDTDTNITINPGGGDGNYTYAVVTGGSSPSTFSTTNPVNVTSPGTYDVYVRDNNGTAPFCEDMFTITILQDPALTISASNTPILCYGDTSTLTITAGGGSGIYEYSIDNGATFQTSNTFNNITGNDYDLVVRDSEGCTISTLYSINGIAEQLTASANVTALIECNPTLGAEVRITNVQGGTPAYEYSFDGGANYGASNTAFLFEGTYTLFVRDANMCTYEMSVTVEPGPTPPANTFSVDYNCDGTGNITLTTTPATNDYTYDLDGSGSPQTSNVFNNITPGDHIVTVNYISNIPATPSILLLETFGAGATTNSPAIDAAGFYCFEDQAGAGSCGGGPEINDGEYTITSNIVSPFSTWHDPTDHTGNTNGRMLVMNVGNSPGPQGTIYEKAIFDITPNQPLYVNMFLMNLLDGNGSGAGEHDPDLIVELIDGSSTVIASAATGLIPKVNTPVWTSTDAINPGALVFNPGTNTSLTIRIRTNSLETLGNDVAIDDITVYQDPQKCPLSVDVPVTIDAGHEFSAASSSTTDVSCNGGNDGSITFTVENFGTPNGFEWSFDNFATAAAGSSTTSPVTIPNLPAGIYTLTIRDVDDAASATPLGCLIDIPFEIFEPTLLVAGGSITVPDTCDNDATIVATATDGTPGYEYELQDNGGTPLAGLDFTTNGTNDTFAGIPPGDYIIAVRDANGCTDTFPLNVPAADALTFSTIETNCYAGDSNGTIQVDVLTGNGDYIFSIDGNPGVQPTPVTATTYTFTGLTAGSYDITVTDGLGCDDTQTVVIDNQLLATANIDNDLTCLAEAQITITASGGDISGSGAYGFSYGTTSTGPFTPMASNIFNTDVYGANTIGSGDYYFEITDDSGCNVIIGPYTITPADPPVFNVTPTDVLCNGDNTGALSVNITSGIPPYTIEVFEDDGTGNPTGADLGTTSLSADDYVVVVTDSKSCSANFPVTIDEPDTITDNGITPIPITCGAGGNVLGSINVDILGGTPDYTYYLYDNLGALATTSTANPTGPTSSTTLSFSDLDFGNYYVRVIDANNCEYEFGPFEVASPPSDLDITSTPSATCVGGVTQDITVVGGEGPYQIRIYDTGTFVNLNALPSSSLNGFGNEQNHQFTGLQFGVTYVFEVLDTSTNCTYIESVPAVAPPSGIDVTGTAVDVTCNGAGNGTINFTVSGYSGTDLSWEIFENLTNNTTGITGSAGGLSGTDYSDSETGLGPGEYYITVTETTATLCSDSFIFRIEEPTPVGISLVLNENGNCNEDAHVTVAGSGGTPPYQYAAVQDAAAAPLPAAFSTNATLDLDPTVDTDWDVYVMDANGCIIATPLDVIIADDPSPEITVTLDDNCAAEGTFEATVTLDVAGIPPYTISVNAGAPQVVSSFPHTITGLSSNTGQTIEITDANNCGETENLDIFPPMEVDVDLITLLDCETPAPAGNAEILIEASGGSGNYEYEITAPVAADNEARTVLPINPYTYSQATTAGTYTITVYDVGTPNTCPLVRTVEVPARLEPTISVDAFQNVTCEGSDDGTITVSVVDNGTGPYTFTIISTIDNSNAIAVPIAPATSTATTATFTGLDGTSAGAGVTYTIQVTTVNSCSDTIDQLITEPALITVPTVNVTEFACASGNNVNTALLSVDTSAITGGSGTYVRYEFIPPGGSSDVTQDGPNSDYTVNDLTGGTYTINVYDTNGCVGTTTATVAPFTEISNPVVTPVSNTCTVGAEITFTVDFTPPAATPNMTYTILGANTGYTIAPTVNAPNSVNFAGLPPDTYTLTATNTDTGCTISTTYTVPDPNTFTIDVNIVNNVICFGTASGAVNFTLNDAAAPYAGGITYEVFDVATNTSQTGGALPFASNGPTSPDVLLAAGNYYVRIIQVAAPECQNDQTFTIAGPSATLNAATNITDITCDLGDGIIEIINPTGGWGGYTYFVAPASDPAPTFPGSYVASPVFNSLGADTYQVWIADQNGCEFQLPNEVLTDPTPLTADLEVVQFNCNGTDGIIQVTNIVGGQGSNQTFELFLNGTTTGNTNSTGTFNNLGAGTYTVEVSDQWNCSATTNPVTLFNQINPVPTVSNDLTCARNDGEITVTVTGGSGNFNYEITAPAAEATSNGTGVFSGLDTSGTYTIVVTDLDTAVPGPACSVTVQANIEEPTDPVIDVITPTPVSCNGGDDGSVTITLTPATDDDPPYTYTITNAPATYSGSLVSTNGVFTDLTAGTYDFTVESALGCTVTDSFTITEPAALDATAAVTQEFACDSTNGAAQGEITVTVTAGTGTPPYVYSMDGVNFFNNGGVFVITDTGADQTINFTVQDANGCTFPVSQTITTLPRMILNTNLLVRATCPVPTETVEVQVTGLPLPTDLLFEVLGTSISQANNPNVVLPGVGSYTIQVTDVNTGCFETITYDVLPYDTIDAVATNATPITCIGDNDGTIVLEVTGYSGLYDYVVLDDTGTPTTIADTGVDTATGPVTITGLPAGGFTVQVTATDPPQCTTVSNNIVVPGPSLPLDMTLNLTDDITCAATGTITALATGGWNTSYSYTITYPVSGTVVGPQASGIFTNLSEGGTYSVDVTDAGGCTITRTINVLAPVPIVINNVTPTVLLCEGDVDGTITVDVDPATGRGSSFFQYILTNIDTGVVSAPQTSNIFTGLSAGNYEVTVTDGWGCDATQGPVAITEPTEVFAEIIQISPLTCTTQAEIQLTATGGTAPYLYSASATGPFINSVPANFNVGVGQYQFYVQDANGCVSDASNILTIEPITPLAVAIDDSAAFLACADDTDAVIRADASGGLGDYMYEIYDADPSANPGLTPLQGPQSNAFFSNLGPGTYYVRVESVDCEVVSRPVPITAPDPLVEVQAIASNPTCTGENNGQIIYEVSGGTGVIKYAISPDLEQFDVNYIFTDLTPGTYTIIAQDENGCYLTREFTIVDPEPLVVNEGAVQQELCAGDLTGSIEVLIEGGTAPYRAAITYPGDTNTLTYEDVITSGTPPSPHTFGSLAGGITYTILIEDANECRTSLDVTLDPSFDLTAEVTVEYGCTDNFSTNTVTVNVFDTNAADADLIYSLDGAGPGQFENVFTNVNPGDHIIEIMAPNGCLNNDATQLSFTILDIQDLGLDITETNLNEFTYNGTGGVPPYEYYVDGVYQGDDNVYHINRTDTYTVTVIDSNGCEYSEPFFIEFVDIDIPPVFTPDGDGTNDEWQIDNDQGFPNMVTKIYDRYGRWLATLKVGDRWKGLYDGNPLPTGDYWYVIKINGENDPREFIGHFTLYR</sequence>
<name>A0A9E7D4T0_9FLAO</name>
<evidence type="ECO:0000313" key="3">
    <source>
        <dbReference type="Proteomes" id="UP000831290"/>
    </source>
</evidence>
<dbReference type="RefSeq" id="WP_255845900.1">
    <property type="nucleotide sequence ID" value="NZ_CP094358.1"/>
</dbReference>
<dbReference type="EMBL" id="CP094358">
    <property type="protein sequence ID" value="UOB19284.1"/>
    <property type="molecule type" value="Genomic_DNA"/>
</dbReference>
<dbReference type="KEGG" id="fbm:MQE35_08295"/>
<evidence type="ECO:0000256" key="1">
    <source>
        <dbReference type="SAM" id="SignalP"/>
    </source>
</evidence>
<gene>
    <name evidence="2" type="ORF">MQE35_08295</name>
</gene>
<dbReference type="NCBIfam" id="TIGR04131">
    <property type="entry name" value="Bac_Flav_CTERM"/>
    <property type="match status" value="1"/>
</dbReference>
<protein>
    <submittedName>
        <fullName evidence="2">T9SS type B sorting domain-containing protein</fullName>
    </submittedName>
</protein>
<reference evidence="2" key="1">
    <citation type="submission" date="2022-03" db="EMBL/GenBank/DDBJ databases">
        <title>Description of Abyssus ytuae gen. nov., sp. nov., a novel member of the family Flavobacteriaceae isolated from the sediment of Mariana Trench.</title>
        <authorList>
            <person name="Zhang J."/>
            <person name="Xu X."/>
        </authorList>
    </citation>
    <scope>NUCLEOTIDE SEQUENCE</scope>
    <source>
        <strain evidence="2">MT3330</strain>
    </source>
</reference>
<keyword evidence="3" id="KW-1185">Reference proteome</keyword>
<dbReference type="Pfam" id="PF13573">
    <property type="entry name" value="SprB"/>
    <property type="match status" value="9"/>
</dbReference>
<dbReference type="Proteomes" id="UP000831290">
    <property type="component" value="Chromosome"/>
</dbReference>
<dbReference type="Pfam" id="PF13585">
    <property type="entry name" value="CHU_C"/>
    <property type="match status" value="1"/>
</dbReference>
<feature type="chain" id="PRO_5038827606" evidence="1">
    <location>
        <begin position="29"/>
        <end position="4780"/>
    </location>
</feature>
<feature type="signal peptide" evidence="1">
    <location>
        <begin position="1"/>
        <end position="28"/>
    </location>
</feature>
<dbReference type="InterPro" id="IPR025667">
    <property type="entry name" value="SprB_repeat"/>
</dbReference>
<evidence type="ECO:0000313" key="2">
    <source>
        <dbReference type="EMBL" id="UOB19284.1"/>
    </source>
</evidence>
<dbReference type="InterPro" id="IPR026341">
    <property type="entry name" value="T9SS_type_B"/>
</dbReference>
<accession>A0A9E7D4T0</accession>
<keyword evidence="1" id="KW-0732">Signal</keyword>
<dbReference type="Gene3D" id="2.60.40.740">
    <property type="match status" value="1"/>
</dbReference>
<organism evidence="2 3">
    <name type="scientific">Abyssalbus ytuae</name>
    <dbReference type="NCBI Taxonomy" id="2926907"/>
    <lineage>
        <taxon>Bacteria</taxon>
        <taxon>Pseudomonadati</taxon>
        <taxon>Bacteroidota</taxon>
        <taxon>Flavobacteriia</taxon>
        <taxon>Flavobacteriales</taxon>
        <taxon>Flavobacteriaceae</taxon>
        <taxon>Abyssalbus</taxon>
    </lineage>
</organism>
<proteinExistence type="predicted"/>